<feature type="compositionally biased region" description="Basic and acidic residues" evidence="1">
    <location>
        <begin position="64"/>
        <end position="75"/>
    </location>
</feature>
<protein>
    <submittedName>
        <fullName evidence="2">Uncharacterized protein</fullName>
    </submittedName>
</protein>
<evidence type="ECO:0000256" key="1">
    <source>
        <dbReference type="SAM" id="MobiDB-lite"/>
    </source>
</evidence>
<proteinExistence type="predicted"/>
<keyword evidence="3" id="KW-1185">Reference proteome</keyword>
<evidence type="ECO:0000313" key="3">
    <source>
        <dbReference type="Proteomes" id="UP000299102"/>
    </source>
</evidence>
<dbReference type="AlphaFoldDB" id="A0A4C1SIL9"/>
<sequence>MAYMDLLLRPQNKAAFERYGAIEKTTTISFYNQPIQASKSCCRRDTRQTTTSPDPFRTQPKSDLTTRKLATDCRRPAPGACDVTRPPRRLRDELTFP</sequence>
<organism evidence="2 3">
    <name type="scientific">Eumeta variegata</name>
    <name type="common">Bagworm moth</name>
    <name type="synonym">Eumeta japonica</name>
    <dbReference type="NCBI Taxonomy" id="151549"/>
    <lineage>
        <taxon>Eukaryota</taxon>
        <taxon>Metazoa</taxon>
        <taxon>Ecdysozoa</taxon>
        <taxon>Arthropoda</taxon>
        <taxon>Hexapoda</taxon>
        <taxon>Insecta</taxon>
        <taxon>Pterygota</taxon>
        <taxon>Neoptera</taxon>
        <taxon>Endopterygota</taxon>
        <taxon>Lepidoptera</taxon>
        <taxon>Glossata</taxon>
        <taxon>Ditrysia</taxon>
        <taxon>Tineoidea</taxon>
        <taxon>Psychidae</taxon>
        <taxon>Oiketicinae</taxon>
        <taxon>Eumeta</taxon>
    </lineage>
</organism>
<reference evidence="2 3" key="1">
    <citation type="journal article" date="2019" name="Commun. Biol.">
        <title>The bagworm genome reveals a unique fibroin gene that provides high tensile strength.</title>
        <authorList>
            <person name="Kono N."/>
            <person name="Nakamura H."/>
            <person name="Ohtoshi R."/>
            <person name="Tomita M."/>
            <person name="Numata K."/>
            <person name="Arakawa K."/>
        </authorList>
    </citation>
    <scope>NUCLEOTIDE SEQUENCE [LARGE SCALE GENOMIC DNA]</scope>
</reference>
<feature type="compositionally biased region" description="Polar residues" evidence="1">
    <location>
        <begin position="48"/>
        <end position="63"/>
    </location>
</feature>
<name>A0A4C1SIL9_EUMVA</name>
<evidence type="ECO:0000313" key="2">
    <source>
        <dbReference type="EMBL" id="GBP00980.1"/>
    </source>
</evidence>
<dbReference type="EMBL" id="BGZK01000007">
    <property type="protein sequence ID" value="GBP00980.1"/>
    <property type="molecule type" value="Genomic_DNA"/>
</dbReference>
<accession>A0A4C1SIL9</accession>
<comment type="caution">
    <text evidence="2">The sequence shown here is derived from an EMBL/GenBank/DDBJ whole genome shotgun (WGS) entry which is preliminary data.</text>
</comment>
<dbReference type="Proteomes" id="UP000299102">
    <property type="component" value="Unassembled WGS sequence"/>
</dbReference>
<gene>
    <name evidence="2" type="ORF">EVAR_2276_1</name>
</gene>
<feature type="region of interest" description="Disordered" evidence="1">
    <location>
        <begin position="41"/>
        <end position="97"/>
    </location>
</feature>